<accession>A0A379DYN5</accession>
<feature type="domain" description="Glycosyltransferase GT-D fold" evidence="1">
    <location>
        <begin position="54"/>
        <end position="277"/>
    </location>
</feature>
<dbReference type="OrthoDB" id="796510at2"/>
<sequence>MSYLLQDILTSIKYRSTIIRYYIFFPILYLFWKFPKAETIEETLEKLKEEKYSISRFGDGELDIMWGATEGFQKADRNLGYRLKEILNSNEPNILIGIADFYHKNSNNREKQNSYAKQFCIKNLPKIIRTFKRKEFANAYISRPITTYKNIDAKEVFEQIKKIWEKKDLYVVEGDKCRCGIGNDLFALCKSVKRIICPSENAYDKYQDILSKCKELIPKEAVVYLALGPTASILAYDLGKEGYKALDLGHLDIEYEYMKHGAIDGQRIKIPGKYVNEIANGCKVDDSIINEAYINSIICKIN</sequence>
<name>A0A379DYN5_9BACT</name>
<organism evidence="2 3">
    <name type="scientific">Prevotella disiens</name>
    <dbReference type="NCBI Taxonomy" id="28130"/>
    <lineage>
        <taxon>Bacteria</taxon>
        <taxon>Pseudomonadati</taxon>
        <taxon>Bacteroidota</taxon>
        <taxon>Bacteroidia</taxon>
        <taxon>Bacteroidales</taxon>
        <taxon>Prevotellaceae</taxon>
        <taxon>Prevotella</taxon>
    </lineage>
</organism>
<protein>
    <submittedName>
        <fullName evidence="2">Glycosyltransferase, SP_1767 family</fullName>
    </submittedName>
</protein>
<dbReference type="InterPro" id="IPR014869">
    <property type="entry name" value="GT-D"/>
</dbReference>
<dbReference type="Proteomes" id="UP000254072">
    <property type="component" value="Unassembled WGS sequence"/>
</dbReference>
<evidence type="ECO:0000313" key="2">
    <source>
        <dbReference type="EMBL" id="SUB85583.1"/>
    </source>
</evidence>
<dbReference type="RefSeq" id="WP_021668721.1">
    <property type="nucleotide sequence ID" value="NZ_UGTL01000001.1"/>
</dbReference>
<proteinExistence type="predicted"/>
<dbReference type="AlphaFoldDB" id="A0A379DYN5"/>
<gene>
    <name evidence="2" type="ORF">NCTC11157_01313</name>
</gene>
<keyword evidence="2" id="KW-0808">Transferase</keyword>
<dbReference type="Pfam" id="PF08759">
    <property type="entry name" value="GT-D"/>
    <property type="match status" value="1"/>
</dbReference>
<dbReference type="EMBL" id="UGTL01000001">
    <property type="protein sequence ID" value="SUB85583.1"/>
    <property type="molecule type" value="Genomic_DNA"/>
</dbReference>
<reference evidence="2 3" key="1">
    <citation type="submission" date="2018-06" db="EMBL/GenBank/DDBJ databases">
        <authorList>
            <consortium name="Pathogen Informatics"/>
            <person name="Doyle S."/>
        </authorList>
    </citation>
    <scope>NUCLEOTIDE SEQUENCE [LARGE SCALE GENOMIC DNA]</scope>
    <source>
        <strain evidence="2 3">NCTC11157</strain>
    </source>
</reference>
<dbReference type="GO" id="GO:0016740">
    <property type="term" value="F:transferase activity"/>
    <property type="evidence" value="ECO:0007669"/>
    <property type="project" value="UniProtKB-KW"/>
</dbReference>
<dbReference type="GeneID" id="91082504"/>
<evidence type="ECO:0000313" key="3">
    <source>
        <dbReference type="Proteomes" id="UP000254072"/>
    </source>
</evidence>
<evidence type="ECO:0000259" key="1">
    <source>
        <dbReference type="Pfam" id="PF08759"/>
    </source>
</evidence>